<evidence type="ECO:0000256" key="1">
    <source>
        <dbReference type="SAM" id="MobiDB-lite"/>
    </source>
</evidence>
<gene>
    <name evidence="2" type="primary">LOC115717233</name>
</gene>
<dbReference type="InterPro" id="IPR029058">
    <property type="entry name" value="AB_hydrolase_fold"/>
</dbReference>
<dbReference type="PANTHER" id="PTHR31934:SF6">
    <property type="entry name" value="ALPHA_BETA-HYDROLASES SUPERFAMILY PROTEIN"/>
    <property type="match status" value="1"/>
</dbReference>
<dbReference type="Gramene" id="evm.model.05.1018">
    <property type="protein sequence ID" value="cds.evm.model.05.1018"/>
    <property type="gene ID" value="evm.TU.05.1018"/>
</dbReference>
<keyword evidence="3" id="KW-1185">Reference proteome</keyword>
<dbReference type="RefSeq" id="XP_030502067.1">
    <property type="nucleotide sequence ID" value="XM_030646207.2"/>
</dbReference>
<dbReference type="EnsemblPlants" id="evm.model.05.1018">
    <property type="protein sequence ID" value="cds.evm.model.05.1018"/>
    <property type="gene ID" value="evm.TU.05.1018"/>
</dbReference>
<dbReference type="AlphaFoldDB" id="A0A803PJN3"/>
<feature type="compositionally biased region" description="Low complexity" evidence="1">
    <location>
        <begin position="98"/>
        <end position="109"/>
    </location>
</feature>
<feature type="region of interest" description="Disordered" evidence="1">
    <location>
        <begin position="88"/>
        <end position="111"/>
    </location>
</feature>
<reference evidence="2" key="1">
    <citation type="submission" date="2018-11" db="EMBL/GenBank/DDBJ databases">
        <authorList>
            <person name="Grassa J C."/>
        </authorList>
    </citation>
    <scope>NUCLEOTIDE SEQUENCE [LARGE SCALE GENOMIC DNA]</scope>
</reference>
<name>A0A803PJN3_CANSA</name>
<proteinExistence type="predicted"/>
<dbReference type="Gene3D" id="3.40.50.1820">
    <property type="entry name" value="alpha/beta hydrolase"/>
    <property type="match status" value="1"/>
</dbReference>
<protein>
    <submittedName>
        <fullName evidence="2">Uncharacterized protein</fullName>
    </submittedName>
</protein>
<reference evidence="2" key="2">
    <citation type="submission" date="2021-03" db="UniProtKB">
        <authorList>
            <consortium name="EnsemblPlants"/>
        </authorList>
    </citation>
    <scope>IDENTIFICATION</scope>
</reference>
<dbReference type="SUPFAM" id="SSF53474">
    <property type="entry name" value="alpha/beta-Hydrolases"/>
    <property type="match status" value="1"/>
</dbReference>
<dbReference type="Proteomes" id="UP000596661">
    <property type="component" value="Chromosome 5"/>
</dbReference>
<accession>A0A803PJN3</accession>
<dbReference type="PANTHER" id="PTHR31934">
    <property type="entry name" value="ALPHA/BETA-HYDROLASES SUPERFAMILY PROTEIN"/>
    <property type="match status" value="1"/>
</dbReference>
<dbReference type="GeneID" id="115717233"/>
<feature type="compositionally biased region" description="Low complexity" evidence="1">
    <location>
        <begin position="173"/>
        <end position="191"/>
    </location>
</feature>
<organism evidence="2 3">
    <name type="scientific">Cannabis sativa</name>
    <name type="common">Hemp</name>
    <name type="synonym">Marijuana</name>
    <dbReference type="NCBI Taxonomy" id="3483"/>
    <lineage>
        <taxon>Eukaryota</taxon>
        <taxon>Viridiplantae</taxon>
        <taxon>Streptophyta</taxon>
        <taxon>Embryophyta</taxon>
        <taxon>Tracheophyta</taxon>
        <taxon>Spermatophyta</taxon>
        <taxon>Magnoliopsida</taxon>
        <taxon>eudicotyledons</taxon>
        <taxon>Gunneridae</taxon>
        <taxon>Pentapetalae</taxon>
        <taxon>rosids</taxon>
        <taxon>fabids</taxon>
        <taxon>Rosales</taxon>
        <taxon>Cannabaceae</taxon>
        <taxon>Cannabis</taxon>
    </lineage>
</organism>
<feature type="compositionally biased region" description="Low complexity" evidence="1">
    <location>
        <begin position="205"/>
        <end position="217"/>
    </location>
</feature>
<sequence length="585" mass="63678">MDGAESSFHGAFRSPLSEPEIADRGRKLEASESNLLGLADVLNFNNEVNEVSKPETETIGQACDDMQTQNQRLLQRTKRDEYKMKKLKSKMGAGNPNQSASSTQLTAQSDGLGNDGLIPQLLTSVPSLNDAASYLAQTTSFITGCFNDYSVEPSSRDVEDSNLQAHELVMFSSGQTQGSQASSSDVASSSGYHLTHTESSNTEASSSVGDSSRISSSLVQSNQNGQSGISIFQGLINRVRRTVCGSADDIGWMQRDPEMPPVEDGTHRFTETLDSIRHGVHRLPNSMVYLLVPGLFSNHGPLYFVNTKMSFSKMGLACHIAKIHSEASVEKNAREIKEYIEEIYWGSGKRVLLLGHSKGGIDAAAALSLYWPDLKDKVAGLALAQSPYGGSPIASDILREGQLGDYVNLRKLMEILICKVIKGDLQALEDLTYERRREFLKKHHLPRELPVVSFRTEAAISPAVLATLSRVAHAELPMMAPLSAGQSITKLPVVIPLGAAMAACAQLLQIRYGEKSDGLVTCRDAEVPGSIVVRPKRKLDHVWMVYSSLTDDPSEADASQVCEALLTLLVEVGQKKKNEHAMKNE</sequence>
<evidence type="ECO:0000313" key="2">
    <source>
        <dbReference type="EnsemblPlants" id="cds.evm.model.05.1018"/>
    </source>
</evidence>
<dbReference type="OMA" id="SNHTRQN"/>
<dbReference type="EMBL" id="UZAU01000486">
    <property type="status" value="NOT_ANNOTATED_CDS"/>
    <property type="molecule type" value="Genomic_DNA"/>
</dbReference>
<feature type="region of interest" description="Disordered" evidence="1">
    <location>
        <begin position="173"/>
        <end position="220"/>
    </location>
</feature>
<evidence type="ECO:0000313" key="3">
    <source>
        <dbReference type="Proteomes" id="UP000596661"/>
    </source>
</evidence>
<feature type="region of interest" description="Disordered" evidence="1">
    <location>
        <begin position="1"/>
        <end position="25"/>
    </location>
</feature>